<dbReference type="Ensembl" id="ENSORLT00020003168.1">
    <property type="protein sequence ID" value="ENSORLP00020007274.1"/>
    <property type="gene ID" value="ENSORLG00020008142.1"/>
</dbReference>
<evidence type="ECO:0000259" key="1">
    <source>
        <dbReference type="PROSITE" id="PS50878"/>
    </source>
</evidence>
<dbReference type="Pfam" id="PF03372">
    <property type="entry name" value="Exo_endo_phos"/>
    <property type="match status" value="1"/>
</dbReference>
<name>A0A3P9KG44_ORYLA</name>
<reference evidence="2 3" key="2">
    <citation type="submission" date="2017-04" db="EMBL/GenBank/DDBJ databases">
        <title>CpG methylation of centromeres and impact of large insertions on vertebrate speciation.</title>
        <authorList>
            <person name="Ichikawa K."/>
            <person name="Yoshimura J."/>
            <person name="Morishita S."/>
        </authorList>
    </citation>
    <scope>NUCLEOTIDE SEQUENCE</scope>
    <source>
        <strain evidence="2 3">HNI</strain>
    </source>
</reference>
<dbReference type="Pfam" id="PF00078">
    <property type="entry name" value="RVT_1"/>
    <property type="match status" value="1"/>
</dbReference>
<dbReference type="PROSITE" id="PS50878">
    <property type="entry name" value="RT_POL"/>
    <property type="match status" value="1"/>
</dbReference>
<dbReference type="GO" id="GO:0003824">
    <property type="term" value="F:catalytic activity"/>
    <property type="evidence" value="ECO:0007669"/>
    <property type="project" value="InterPro"/>
</dbReference>
<dbReference type="Gene3D" id="3.60.10.10">
    <property type="entry name" value="Endonuclease/exonuclease/phosphatase"/>
    <property type="match status" value="1"/>
</dbReference>
<organism evidence="2 3">
    <name type="scientific">Oryzias latipes</name>
    <name type="common">Japanese rice fish</name>
    <name type="synonym">Japanese killifish</name>
    <dbReference type="NCBI Taxonomy" id="8090"/>
    <lineage>
        <taxon>Eukaryota</taxon>
        <taxon>Metazoa</taxon>
        <taxon>Chordata</taxon>
        <taxon>Craniata</taxon>
        <taxon>Vertebrata</taxon>
        <taxon>Euteleostomi</taxon>
        <taxon>Actinopterygii</taxon>
        <taxon>Neopterygii</taxon>
        <taxon>Teleostei</taxon>
        <taxon>Neoteleostei</taxon>
        <taxon>Acanthomorphata</taxon>
        <taxon>Ovalentaria</taxon>
        <taxon>Atherinomorphae</taxon>
        <taxon>Beloniformes</taxon>
        <taxon>Adrianichthyidae</taxon>
        <taxon>Oryziinae</taxon>
        <taxon>Oryzias</taxon>
    </lineage>
</organism>
<proteinExistence type="predicted"/>
<reference key="1">
    <citation type="journal article" date="2007" name="Nature">
        <title>The medaka draft genome and insights into vertebrate genome evolution.</title>
        <authorList>
            <person name="Kasahara M."/>
            <person name="Naruse K."/>
            <person name="Sasaki S."/>
            <person name="Nakatani Y."/>
            <person name="Qu W."/>
            <person name="Ahsan B."/>
            <person name="Yamada T."/>
            <person name="Nagayasu Y."/>
            <person name="Doi K."/>
            <person name="Kasai Y."/>
            <person name="Jindo T."/>
            <person name="Kobayashi D."/>
            <person name="Shimada A."/>
            <person name="Toyoda A."/>
            <person name="Kuroki Y."/>
            <person name="Fujiyama A."/>
            <person name="Sasaki T."/>
            <person name="Shimizu A."/>
            <person name="Asakawa S."/>
            <person name="Shimizu N."/>
            <person name="Hashimoto S."/>
            <person name="Yang J."/>
            <person name="Lee Y."/>
            <person name="Matsushima K."/>
            <person name="Sugano S."/>
            <person name="Sakaizumi M."/>
            <person name="Narita T."/>
            <person name="Ohishi K."/>
            <person name="Haga S."/>
            <person name="Ohta F."/>
            <person name="Nomoto H."/>
            <person name="Nogata K."/>
            <person name="Morishita T."/>
            <person name="Endo T."/>
            <person name="Shin-I T."/>
            <person name="Takeda H."/>
            <person name="Morishita S."/>
            <person name="Kohara Y."/>
        </authorList>
    </citation>
    <scope>NUCLEOTIDE SEQUENCE [LARGE SCALE GENOMIC DNA]</scope>
    <source>
        <strain>Hd-rR</strain>
    </source>
</reference>
<reference evidence="2" key="4">
    <citation type="submission" date="2025-09" db="UniProtKB">
        <authorList>
            <consortium name="Ensembl"/>
        </authorList>
    </citation>
    <scope>IDENTIFICATION</scope>
    <source>
        <strain evidence="2">HNI</strain>
    </source>
</reference>
<dbReference type="CDD" id="cd09076">
    <property type="entry name" value="L1-EN"/>
    <property type="match status" value="1"/>
</dbReference>
<dbReference type="SUPFAM" id="SSF56672">
    <property type="entry name" value="DNA/RNA polymerases"/>
    <property type="match status" value="1"/>
</dbReference>
<dbReference type="InterPro" id="IPR043502">
    <property type="entry name" value="DNA/RNA_pol_sf"/>
</dbReference>
<dbReference type="Proteomes" id="UP000265180">
    <property type="component" value="Chromosome 22"/>
</dbReference>
<reference evidence="2" key="3">
    <citation type="submission" date="2025-08" db="UniProtKB">
        <authorList>
            <consortium name="Ensembl"/>
        </authorList>
    </citation>
    <scope>IDENTIFICATION</scope>
    <source>
        <strain evidence="2">HNI</strain>
    </source>
</reference>
<dbReference type="PANTHER" id="PTHR31635">
    <property type="entry name" value="REVERSE TRANSCRIPTASE DOMAIN-CONTAINING PROTEIN-RELATED"/>
    <property type="match status" value="1"/>
</dbReference>
<protein>
    <recommendedName>
        <fullName evidence="1">Reverse transcriptase domain-containing protein</fullName>
    </recommendedName>
</protein>
<dbReference type="InterPro" id="IPR005135">
    <property type="entry name" value="Endo/exonuclease/phosphatase"/>
</dbReference>
<feature type="domain" description="Reverse transcriptase" evidence="1">
    <location>
        <begin position="501"/>
        <end position="773"/>
    </location>
</feature>
<dbReference type="CDD" id="cd01650">
    <property type="entry name" value="RT_nLTR_like"/>
    <property type="match status" value="1"/>
</dbReference>
<accession>A0A3P9KG44</accession>
<evidence type="ECO:0000313" key="3">
    <source>
        <dbReference type="Proteomes" id="UP000265180"/>
    </source>
</evidence>
<evidence type="ECO:0000313" key="2">
    <source>
        <dbReference type="Ensembl" id="ENSORLP00020007274.1"/>
    </source>
</evidence>
<sequence length="1268" mass="145406">MLSTIGKDLRFISFNCKGLNNPVKRSKVLHYLQQLGSQVAFLQETHLRTVDHLKLKKSWVGQVYHSSFLGKARGTAILVHKSVPFVSEQVVSDTNGRYIIVTGILQGLKVALVNVYAPNSDDNVFFKRLFSILPDLSSHHLILGGDLNCWLDPELDRSSIKPAALSRSAKTITAFMQEFAATDCWRFFNPSTREYSFFSPVHRTYTRIDLFLVDNRLLPSISRCRYDAIVLSDHAPLLMDIKFSTLNSERPPWRLNVRLLANENFVSFVSGQIDFFLSTNQTPGVSASLLWESLKAFIRGEIISYIHYEQKLRRDKMNNLRQQILQLDAMYAVSPSPNIYKERLSLQAEFDTLMTYRTTELMLQSSTQFFEHGDKASKLLAHQIRQVSASRQISKIQTPCGVTTEPSQINQTFKEFYETLYTSEATPSDGDLDYFFSTLKITTVDQEDANTLGRAISLSEISTAILSLQAGKCPGPDGYPSEFYKKFIDKLAPLLLDMYNEAYSEGMLPQTLNQAIISLILKKEKDPLSCSSYRPISLLNVDFKILSKILSIRLETILPKIINPDQTGFIRNRHSFSNLRRLFNIMYNNSNSNTQEAIISLDAEKAFDRVEWAYLFHTVRRFGLGDNFLCWIKLLYANPLAAVRTNSTQSTYFSLHRSTRQGCPLSPLLFALAIEPLAIAIRNNLNIKGVHRYGVEAKVSLYADDLLLYVSDINQSIPVILSVLSDFRKLSGYKLNLSKSEIFPLDPRINASSLQNFPFKVANDSFLHLGVQVTKKPQDLFGANFIPLLSKTKEDFERWSLLKLSLVARINCVKMNILPRFLYLFQCLPIFLTSSFFSQVDSLVSEFLWDKKNSRLSKHYLQRPKVLGGMALPNFRYYYWASNIRIFKYWLQSRASPTLDWLTMELNSVKPVSLNALLYSPIHFPVREHSKNYIVKTSLKILTQFKRFFGLQIYSHKAPLAANPFFTPSLVDNVFLKWADLGLRTFKDLFIDDVFASFQQLSERFSLPKQHFFRYLQARSFVISTFPSFPNLSETSTMDSLLLPSSSLKGSISLIYNQISAIRSKTLDTIKALWEDDLGETFSDSVWSQILMRVHKSSICARHGLMQCKLVHRVYFTKFHLSKIFPNISPACDRCHQCPGNLIHTFWHCPKLLGYWTEVFSVISRVIERNVSPNPLSALFGIFSGPPSLSKSQKDSLAFMTLLARRVILLKWKSPHSPSSSQWLNDVLYFIKLEKIRMTLNGFSDKFEQRWRPLFQTTQQIQFYSFPD</sequence>
<dbReference type="PANTHER" id="PTHR31635:SF196">
    <property type="entry name" value="REVERSE TRANSCRIPTASE DOMAIN-CONTAINING PROTEIN-RELATED"/>
    <property type="match status" value="1"/>
</dbReference>
<dbReference type="AlphaFoldDB" id="A0A3P9KG44"/>
<dbReference type="InterPro" id="IPR000477">
    <property type="entry name" value="RT_dom"/>
</dbReference>
<dbReference type="InterPro" id="IPR036691">
    <property type="entry name" value="Endo/exonu/phosph_ase_sf"/>
</dbReference>
<dbReference type="SUPFAM" id="SSF56219">
    <property type="entry name" value="DNase I-like"/>
    <property type="match status" value="1"/>
</dbReference>